<dbReference type="SUPFAM" id="SSF54523">
    <property type="entry name" value="Pili subunits"/>
    <property type="match status" value="1"/>
</dbReference>
<proteinExistence type="predicted"/>
<name>A0A346Y6X0_9ACTN</name>
<organism evidence="2 3">
    <name type="scientific">Euzebya pacifica</name>
    <dbReference type="NCBI Taxonomy" id="1608957"/>
    <lineage>
        <taxon>Bacteria</taxon>
        <taxon>Bacillati</taxon>
        <taxon>Actinomycetota</taxon>
        <taxon>Nitriliruptoria</taxon>
        <taxon>Euzebyales</taxon>
    </lineage>
</organism>
<evidence type="ECO:0008006" key="4">
    <source>
        <dbReference type="Google" id="ProtNLM"/>
    </source>
</evidence>
<evidence type="ECO:0000313" key="3">
    <source>
        <dbReference type="Proteomes" id="UP000264006"/>
    </source>
</evidence>
<keyword evidence="1" id="KW-0812">Transmembrane</keyword>
<dbReference type="KEGG" id="euz:DVS28_b0477"/>
<protein>
    <recommendedName>
        <fullName evidence="4">Prepilin-type N-terminal cleavage/methylation domain-containing protein</fullName>
    </recommendedName>
</protein>
<keyword evidence="1" id="KW-1133">Transmembrane helix</keyword>
<evidence type="ECO:0000313" key="2">
    <source>
        <dbReference type="EMBL" id="AXV10217.1"/>
    </source>
</evidence>
<dbReference type="RefSeq" id="WP_114594789.1">
    <property type="nucleotide sequence ID" value="NZ_CP031166.1"/>
</dbReference>
<dbReference type="Pfam" id="PF07963">
    <property type="entry name" value="N_methyl"/>
    <property type="match status" value="1"/>
</dbReference>
<feature type="transmembrane region" description="Helical" evidence="1">
    <location>
        <begin position="20"/>
        <end position="41"/>
    </location>
</feature>
<reference evidence="2 3" key="1">
    <citation type="submission" date="2018-09" db="EMBL/GenBank/DDBJ databases">
        <title>Complete genome sequence of Euzebya sp. DY32-46 isolated from seawater of Pacific Ocean.</title>
        <authorList>
            <person name="Xu L."/>
            <person name="Wu Y.-H."/>
            <person name="Xu X.-W."/>
        </authorList>
    </citation>
    <scope>NUCLEOTIDE SEQUENCE [LARGE SCALE GENOMIC DNA]</scope>
    <source>
        <strain evidence="2 3">DY32-46</strain>
        <plasmid evidence="3">pedy32-46i</plasmid>
    </source>
</reference>
<dbReference type="Gene3D" id="3.30.700.10">
    <property type="entry name" value="Glycoprotein, Type 4 Pilin"/>
    <property type="match status" value="1"/>
</dbReference>
<dbReference type="PROSITE" id="PS00409">
    <property type="entry name" value="PROKAR_NTER_METHYL"/>
    <property type="match status" value="1"/>
</dbReference>
<keyword evidence="1" id="KW-0472">Membrane</keyword>
<dbReference type="InterPro" id="IPR045584">
    <property type="entry name" value="Pilin-like"/>
</dbReference>
<accession>A0A346Y6X0</accession>
<sequence>MLTTLARRDRENRGFTLVELAGVILVIAILAAIAIPVFQIFQQRSRGAAMDSTASNFSNSLVALSQQRGRAANDVRDLVAAYLELPAVDQESVALTVYGDDADDAGESILLDREDYEVIALMQTFGDNVRAGCLFLPPQEASGEAPVYIRHLSTYNGETVDWGTADASDDVTNGMVADVTQPLCNKGVNLAVNTEEEGVFIEAADALGGFAAVDWSDNGVDNEDFLFDDSSEATYAGLIGD</sequence>
<keyword evidence="2" id="KW-0614">Plasmid</keyword>
<evidence type="ECO:0000256" key="1">
    <source>
        <dbReference type="SAM" id="Phobius"/>
    </source>
</evidence>
<dbReference type="InterPro" id="IPR012902">
    <property type="entry name" value="N_methyl_site"/>
</dbReference>
<geneLocation type="plasmid" evidence="3">
    <name>pedy32-46i</name>
</geneLocation>
<dbReference type="Proteomes" id="UP000264006">
    <property type="component" value="Plasmid pEDY32-46I"/>
</dbReference>
<dbReference type="NCBIfam" id="TIGR02532">
    <property type="entry name" value="IV_pilin_GFxxxE"/>
    <property type="match status" value="1"/>
</dbReference>
<gene>
    <name evidence="2" type="ORF">DVS28_b0477</name>
</gene>
<keyword evidence="3" id="KW-1185">Reference proteome</keyword>
<dbReference type="AlphaFoldDB" id="A0A346Y6X0"/>
<dbReference type="EMBL" id="CP031166">
    <property type="protein sequence ID" value="AXV10217.1"/>
    <property type="molecule type" value="Genomic_DNA"/>
</dbReference>